<sequence length="517" mass="57315">MHEKVAEVISVQKSAYYADCYKSLYDHYMQYGNQKGSSTAGYQHQQPPGMSCHHRDGASHHNIYSFDTSTPNITRHSLNQPRKFPRQTNFKSEYEMPGFHLPSQSQQSEHLMPPFQPHNHLLQTQPNNHLLHTQPNNHLLHTQPNNHLLIQTQPHHQLLQARSHLRSHQPPYPTLAQLQQDRPQPTLERRAHADYYLSESRQSPHTTAYASSHIPHSTASDVGFNSNSMFSSHMSVGNKEANSTNSVLESSDCSRALVNKETPDSNETSDISAVLRSLLSTSDKETLGHDKVMRSDKGLLQIAMGGLPRDEWLPQEGLAFEGRSWDKVADEKEETANPSIAVSNGDELLEFNNKHDPSYWTETSTEVLHDNVMSCDNVSCNDAVSSLSYEESESEDSSVSTATLRQNLTDKDDKEDNSLPDESENSAAATAVDVNPEYVVTACDSDPLVSIDKYEGGATVDEGGAFGGEGGASGVSVYPLVGCCYLNINRMLLNLSPSVLTSKPLRVISLAYVNPRC</sequence>
<evidence type="ECO:0000313" key="3">
    <source>
        <dbReference type="Proteomes" id="UP000593567"/>
    </source>
</evidence>
<comment type="caution">
    <text evidence="2">The sequence shown here is derived from an EMBL/GenBank/DDBJ whole genome shotgun (WGS) entry which is preliminary data.</text>
</comment>
<reference evidence="2" key="1">
    <citation type="submission" date="2020-06" db="EMBL/GenBank/DDBJ databases">
        <title>Draft genome of Bugula neritina, a colonial animal packing powerful symbionts and potential medicines.</title>
        <authorList>
            <person name="Rayko M."/>
        </authorList>
    </citation>
    <scope>NUCLEOTIDE SEQUENCE [LARGE SCALE GENOMIC DNA]</scope>
    <source>
        <strain evidence="2">Kwan_BN1</strain>
    </source>
</reference>
<dbReference type="Proteomes" id="UP000593567">
    <property type="component" value="Unassembled WGS sequence"/>
</dbReference>
<accession>A0A7J7JBL2</accession>
<organism evidence="2 3">
    <name type="scientific">Bugula neritina</name>
    <name type="common">Brown bryozoan</name>
    <name type="synonym">Sertularia neritina</name>
    <dbReference type="NCBI Taxonomy" id="10212"/>
    <lineage>
        <taxon>Eukaryota</taxon>
        <taxon>Metazoa</taxon>
        <taxon>Spiralia</taxon>
        <taxon>Lophotrochozoa</taxon>
        <taxon>Bryozoa</taxon>
        <taxon>Gymnolaemata</taxon>
        <taxon>Cheilostomatida</taxon>
        <taxon>Flustrina</taxon>
        <taxon>Buguloidea</taxon>
        <taxon>Bugulidae</taxon>
        <taxon>Bugula</taxon>
    </lineage>
</organism>
<name>A0A7J7JBL2_BUGNE</name>
<evidence type="ECO:0000256" key="1">
    <source>
        <dbReference type="SAM" id="MobiDB-lite"/>
    </source>
</evidence>
<evidence type="ECO:0000313" key="2">
    <source>
        <dbReference type="EMBL" id="KAF6023640.1"/>
    </source>
</evidence>
<protein>
    <submittedName>
        <fullName evidence="2">Uncharacterized protein</fullName>
    </submittedName>
</protein>
<feature type="compositionally biased region" description="Basic and acidic residues" evidence="1">
    <location>
        <begin position="408"/>
        <end position="417"/>
    </location>
</feature>
<dbReference type="AlphaFoldDB" id="A0A7J7JBL2"/>
<proteinExistence type="predicted"/>
<dbReference type="EMBL" id="VXIV02002682">
    <property type="protein sequence ID" value="KAF6023640.1"/>
    <property type="molecule type" value="Genomic_DNA"/>
</dbReference>
<feature type="region of interest" description="Disordered" evidence="1">
    <location>
        <begin position="386"/>
        <end position="431"/>
    </location>
</feature>
<keyword evidence="3" id="KW-1185">Reference proteome</keyword>
<gene>
    <name evidence="2" type="ORF">EB796_018047</name>
</gene>